<evidence type="ECO:0000256" key="2">
    <source>
        <dbReference type="ARBA" id="ARBA00022692"/>
    </source>
</evidence>
<dbReference type="OrthoDB" id="5342292at2759"/>
<dbReference type="PANTHER" id="PTHR33048:SF124">
    <property type="entry name" value="INTEGRAL MEMBRANE PROTEIN"/>
    <property type="match status" value="1"/>
</dbReference>
<dbReference type="GO" id="GO:0016020">
    <property type="term" value="C:membrane"/>
    <property type="evidence" value="ECO:0007669"/>
    <property type="project" value="UniProtKB-SubCell"/>
</dbReference>
<keyword evidence="4 7" id="KW-0472">Membrane</keyword>
<evidence type="ECO:0000259" key="8">
    <source>
        <dbReference type="Pfam" id="PF20684"/>
    </source>
</evidence>
<keyword evidence="10" id="KW-1185">Reference proteome</keyword>
<dbReference type="Proteomes" id="UP001140560">
    <property type="component" value="Unassembled WGS sequence"/>
</dbReference>
<name>A0A9W9CHZ0_9PLEO</name>
<dbReference type="EMBL" id="JAPEUY010000017">
    <property type="protein sequence ID" value="KAJ4364604.1"/>
    <property type="molecule type" value="Genomic_DNA"/>
</dbReference>
<reference evidence="9" key="1">
    <citation type="submission" date="2022-10" db="EMBL/GenBank/DDBJ databases">
        <title>Tapping the CABI collections for fungal endophytes: first genome assemblies for Collariella, Neodidymelliopsis, Ascochyta clinopodiicola, Didymella pomorum, Didymosphaeria variabile, Neocosmospora piperis and Neocucurbitaria cava.</title>
        <authorList>
            <person name="Hill R."/>
        </authorList>
    </citation>
    <scope>NUCLEOTIDE SEQUENCE</scope>
    <source>
        <strain evidence="9">IMI 356814</strain>
    </source>
</reference>
<keyword evidence="2 7" id="KW-0812">Transmembrane</keyword>
<evidence type="ECO:0000256" key="5">
    <source>
        <dbReference type="ARBA" id="ARBA00038359"/>
    </source>
</evidence>
<feature type="transmembrane region" description="Helical" evidence="7">
    <location>
        <begin position="33"/>
        <end position="52"/>
    </location>
</feature>
<dbReference type="Pfam" id="PF20684">
    <property type="entry name" value="Fung_rhodopsin"/>
    <property type="match status" value="1"/>
</dbReference>
<dbReference type="AlphaFoldDB" id="A0A9W9CHZ0"/>
<dbReference type="InterPro" id="IPR049326">
    <property type="entry name" value="Rhodopsin_dom_fungi"/>
</dbReference>
<feature type="transmembrane region" description="Helical" evidence="7">
    <location>
        <begin position="108"/>
        <end position="132"/>
    </location>
</feature>
<evidence type="ECO:0000256" key="1">
    <source>
        <dbReference type="ARBA" id="ARBA00004141"/>
    </source>
</evidence>
<feature type="region of interest" description="Disordered" evidence="6">
    <location>
        <begin position="298"/>
        <end position="319"/>
    </location>
</feature>
<feature type="transmembrane region" description="Helical" evidence="7">
    <location>
        <begin position="228"/>
        <end position="251"/>
    </location>
</feature>
<evidence type="ECO:0000256" key="3">
    <source>
        <dbReference type="ARBA" id="ARBA00022989"/>
    </source>
</evidence>
<proteinExistence type="inferred from homology"/>
<sequence>MSNVNGTITMLPPPDGYVVNFENPQRRLVTETYILFIVENILAIIFLVQRLFTKTRLMRVFQVDDATVILSWALSCVTQSLLIAGFITGCIGVHAWEIPIEKYGFYSRLILAAPLVYAPCCALTKISLCIFYQRLSPNKTFQAAVWSTIFVCAGAYIGIFFSLIFACKPIAASWNPLLLATAVCVNRGAIYIATAVIGIVTDVVLIALPIPTIWGLQMPMKQKIGLTAIFGIGSITMITSIIRLIVLIPSLTNMDQTWVIAEGSLWIIVEANLFIVCCCLPTLRRFFRHVAPRFIGENSAGESENKHTSGRNHGLRTWGSGGPKRQFDTLMNTVDGMEGEDYIPLASTANKPGLQARESKILSPNKEVKGDNDSEEAILYERTVQVTYGGGDGGGAPANPYTHQIWANGQNSRV</sequence>
<organism evidence="9 10">
    <name type="scientific">Neocucurbitaria cava</name>
    <dbReference type="NCBI Taxonomy" id="798079"/>
    <lineage>
        <taxon>Eukaryota</taxon>
        <taxon>Fungi</taxon>
        <taxon>Dikarya</taxon>
        <taxon>Ascomycota</taxon>
        <taxon>Pezizomycotina</taxon>
        <taxon>Dothideomycetes</taxon>
        <taxon>Pleosporomycetidae</taxon>
        <taxon>Pleosporales</taxon>
        <taxon>Pleosporineae</taxon>
        <taxon>Cucurbitariaceae</taxon>
        <taxon>Neocucurbitaria</taxon>
    </lineage>
</organism>
<accession>A0A9W9CHZ0</accession>
<dbReference type="PANTHER" id="PTHR33048">
    <property type="entry name" value="PTH11-LIKE INTEGRAL MEMBRANE PROTEIN (AFU_ORTHOLOGUE AFUA_5G11245)"/>
    <property type="match status" value="1"/>
</dbReference>
<dbReference type="InterPro" id="IPR052337">
    <property type="entry name" value="SAT4-like"/>
</dbReference>
<protein>
    <recommendedName>
        <fullName evidence="8">Rhodopsin domain-containing protein</fullName>
    </recommendedName>
</protein>
<evidence type="ECO:0000256" key="7">
    <source>
        <dbReference type="SAM" id="Phobius"/>
    </source>
</evidence>
<feature type="transmembrane region" description="Helical" evidence="7">
    <location>
        <begin position="72"/>
        <end position="96"/>
    </location>
</feature>
<feature type="transmembrane region" description="Helical" evidence="7">
    <location>
        <begin position="144"/>
        <end position="171"/>
    </location>
</feature>
<comment type="similarity">
    <text evidence="5">Belongs to the SAT4 family.</text>
</comment>
<keyword evidence="3 7" id="KW-1133">Transmembrane helix</keyword>
<comment type="subcellular location">
    <subcellularLocation>
        <location evidence="1">Membrane</location>
        <topology evidence="1">Multi-pass membrane protein</topology>
    </subcellularLocation>
</comment>
<evidence type="ECO:0000313" key="10">
    <source>
        <dbReference type="Proteomes" id="UP001140560"/>
    </source>
</evidence>
<feature type="domain" description="Rhodopsin" evidence="8">
    <location>
        <begin position="50"/>
        <end position="288"/>
    </location>
</feature>
<evidence type="ECO:0000256" key="6">
    <source>
        <dbReference type="SAM" id="MobiDB-lite"/>
    </source>
</evidence>
<feature type="transmembrane region" description="Helical" evidence="7">
    <location>
        <begin position="263"/>
        <end position="283"/>
    </location>
</feature>
<feature type="transmembrane region" description="Helical" evidence="7">
    <location>
        <begin position="191"/>
        <end position="216"/>
    </location>
</feature>
<evidence type="ECO:0000256" key="4">
    <source>
        <dbReference type="ARBA" id="ARBA00023136"/>
    </source>
</evidence>
<comment type="caution">
    <text evidence="9">The sequence shown here is derived from an EMBL/GenBank/DDBJ whole genome shotgun (WGS) entry which is preliminary data.</text>
</comment>
<gene>
    <name evidence="9" type="ORF">N0V83_009200</name>
</gene>
<evidence type="ECO:0000313" key="9">
    <source>
        <dbReference type="EMBL" id="KAJ4364604.1"/>
    </source>
</evidence>